<evidence type="ECO:0000256" key="5">
    <source>
        <dbReference type="ARBA" id="ARBA00023242"/>
    </source>
</evidence>
<feature type="compositionally biased region" description="Polar residues" evidence="6">
    <location>
        <begin position="493"/>
        <end position="502"/>
    </location>
</feature>
<keyword evidence="3 7" id="KW-1133">Transmembrane helix</keyword>
<dbReference type="Proteomes" id="UP000053342">
    <property type="component" value="Unassembled WGS sequence"/>
</dbReference>
<dbReference type="GO" id="GO:0044732">
    <property type="term" value="C:mitotic spindle pole body"/>
    <property type="evidence" value="ECO:0007669"/>
    <property type="project" value="TreeGrafter"/>
</dbReference>
<dbReference type="GeneID" id="27354063"/>
<feature type="domain" description="Ima1 N-terminal" evidence="8">
    <location>
        <begin position="10"/>
        <end position="135"/>
    </location>
</feature>
<feature type="transmembrane region" description="Helical" evidence="7">
    <location>
        <begin position="293"/>
        <end position="315"/>
    </location>
</feature>
<dbReference type="EMBL" id="KN847333">
    <property type="protein sequence ID" value="KIW46309.1"/>
    <property type="molecule type" value="Genomic_DNA"/>
</dbReference>
<evidence type="ECO:0000256" key="3">
    <source>
        <dbReference type="ARBA" id="ARBA00022989"/>
    </source>
</evidence>
<dbReference type="InterPro" id="IPR018617">
    <property type="entry name" value="Ima1_N"/>
</dbReference>
<feature type="compositionally biased region" description="Polar residues" evidence="6">
    <location>
        <begin position="663"/>
        <end position="673"/>
    </location>
</feature>
<reference evidence="9 10" key="1">
    <citation type="submission" date="2015-01" db="EMBL/GenBank/DDBJ databases">
        <title>The Genome Sequence of Exophiala oligosperma CBS72588.</title>
        <authorList>
            <consortium name="The Broad Institute Genomics Platform"/>
            <person name="Cuomo C."/>
            <person name="de Hoog S."/>
            <person name="Gorbushina A."/>
            <person name="Stielow B."/>
            <person name="Teixiera M."/>
            <person name="Abouelleil A."/>
            <person name="Chapman S.B."/>
            <person name="Priest M."/>
            <person name="Young S.K."/>
            <person name="Wortman J."/>
            <person name="Nusbaum C."/>
            <person name="Birren B."/>
        </authorList>
    </citation>
    <scope>NUCLEOTIDE SEQUENCE [LARGE SCALE GENOMIC DNA]</scope>
    <source>
        <strain evidence="9 10">CBS 72588</strain>
    </source>
</reference>
<feature type="compositionally biased region" description="Polar residues" evidence="6">
    <location>
        <begin position="690"/>
        <end position="708"/>
    </location>
</feature>
<organism evidence="9 10">
    <name type="scientific">Exophiala oligosperma</name>
    <dbReference type="NCBI Taxonomy" id="215243"/>
    <lineage>
        <taxon>Eukaryota</taxon>
        <taxon>Fungi</taxon>
        <taxon>Dikarya</taxon>
        <taxon>Ascomycota</taxon>
        <taxon>Pezizomycotina</taxon>
        <taxon>Eurotiomycetes</taxon>
        <taxon>Chaetothyriomycetidae</taxon>
        <taxon>Chaetothyriales</taxon>
        <taxon>Herpotrichiellaceae</taxon>
        <taxon>Exophiala</taxon>
    </lineage>
</organism>
<sequence>MPVSLRQRLDCHYCGKRSKHSKKDGRKFQCEHCLAVNFFDENGEIADVPVEESAPAQRFAQPVIVDPLNNGSSPADSIFCSTCVKNQQLYTYNLSQFLPEPDHPDYEKLEAEFPAYKNGLEKRYPQCCARCEPKVRAKLHQATYHARSDHLRRVLEKSRQRRIGSRLGWRSLLVSAAGIGYFLSLVVQLGWHLYGSQVIEKSSGQILSPRECYERRVYSSQCLDGLEPFVGLSLAVSLLCIWWNPKWQHKLSNNEGSLSGLYEFYLVQMALLGLRFSAWIFMFHVHLDVRLSAMLHACFAVAIAIIAGWSVFGIVKIKSLPPVNWQDDPAPLLSQDQFVPPEHPDENTQTGQSQAFNFGNLATAQQSTYHAWRPPTPPEDGGDSMDWTPTQQTFRPELKSIRYQSTNPSPFYGKLPALNARGLRSDMGGKEPETKEAIGIPPGFFDRPAKSAVPSRHQDSPGETMAPPKFFPKEADTGLENIFGSVFSLKDQSIDSPSATTRSRNEPSRDVTHTASTPEALAPSQRASFCAIFSGLSFFAILMSVAVWMFEAVIVVESSRFGYLVVLSSTFVPIGHLVLHIAERGVQGQFLRLLAYALEASFLIGVSMLREPFGELLRDLWTKLAIAAVALLLPQEFLQMNNSKNDNPPRVSNRGPLHLTSGAPCSTIQQDASLQRPVLNRKDSSDSTESKASIATTSTVPEWTTPRTSRQRFDAPGLGKSTPRSTRGQSKRSGTAQSDRSNLGMDGLTLSDRPGTGRGGFSNDWAFGSSGSHIAGPRTRRGY</sequence>
<accession>A0A0D2EEF0</accession>
<proteinExistence type="predicted"/>
<feature type="transmembrane region" description="Helical" evidence="7">
    <location>
        <begin position="225"/>
        <end position="243"/>
    </location>
</feature>
<feature type="compositionally biased region" description="Basic and acidic residues" evidence="6">
    <location>
        <begin position="680"/>
        <end position="689"/>
    </location>
</feature>
<dbReference type="InterPro" id="IPR042321">
    <property type="entry name" value="Ima1"/>
</dbReference>
<evidence type="ECO:0000256" key="1">
    <source>
        <dbReference type="ARBA" id="ARBA00004473"/>
    </source>
</evidence>
<protein>
    <recommendedName>
        <fullName evidence="8">Ima1 N-terminal domain-containing protein</fullName>
    </recommendedName>
</protein>
<evidence type="ECO:0000313" key="10">
    <source>
        <dbReference type="Proteomes" id="UP000053342"/>
    </source>
</evidence>
<dbReference type="PANTHER" id="PTHR28538:SF1">
    <property type="entry name" value="INTEGRAL INNER NUCLEAR MEMBRANE PROTEIN IMA1"/>
    <property type="match status" value="1"/>
</dbReference>
<keyword evidence="10" id="KW-1185">Reference proteome</keyword>
<dbReference type="Pfam" id="PF09779">
    <property type="entry name" value="Ima1_N"/>
    <property type="match status" value="1"/>
</dbReference>
<evidence type="ECO:0000256" key="2">
    <source>
        <dbReference type="ARBA" id="ARBA00022692"/>
    </source>
</evidence>
<feature type="transmembrane region" description="Helical" evidence="7">
    <location>
        <begin position="591"/>
        <end position="608"/>
    </location>
</feature>
<dbReference type="RefSeq" id="XP_016266525.1">
    <property type="nucleotide sequence ID" value="XM_016402628.1"/>
</dbReference>
<keyword evidence="4 7" id="KW-0472">Membrane</keyword>
<feature type="region of interest" description="Disordered" evidence="6">
    <location>
        <begin position="642"/>
        <end position="783"/>
    </location>
</feature>
<dbReference type="GO" id="GO:0034992">
    <property type="term" value="C:microtubule organizing center attachment site"/>
    <property type="evidence" value="ECO:0007669"/>
    <property type="project" value="TreeGrafter"/>
</dbReference>
<feature type="compositionally biased region" description="Polar residues" evidence="6">
    <location>
        <begin position="722"/>
        <end position="741"/>
    </location>
</feature>
<feature type="region of interest" description="Disordered" evidence="6">
    <location>
        <begin position="428"/>
        <end position="471"/>
    </location>
</feature>
<dbReference type="HOGENOM" id="CLU_349502_0_0_1"/>
<feature type="transmembrane region" description="Helical" evidence="7">
    <location>
        <begin position="264"/>
        <end position="287"/>
    </location>
</feature>
<feature type="transmembrane region" description="Helical" evidence="7">
    <location>
        <begin position="167"/>
        <end position="191"/>
    </location>
</feature>
<name>A0A0D2EEF0_9EURO</name>
<dbReference type="PANTHER" id="PTHR28538">
    <property type="entry name" value="INTEGRAL INNER NUCLEAR MEMBRANE PROTEIN IMA1"/>
    <property type="match status" value="1"/>
</dbReference>
<feature type="compositionally biased region" description="Basic and acidic residues" evidence="6">
    <location>
        <begin position="503"/>
        <end position="512"/>
    </location>
</feature>
<feature type="region of interest" description="Disordered" evidence="6">
    <location>
        <begin position="334"/>
        <end position="353"/>
    </location>
</feature>
<feature type="transmembrane region" description="Helical" evidence="7">
    <location>
        <begin position="561"/>
        <end position="579"/>
    </location>
</feature>
<gene>
    <name evidence="9" type="ORF">PV06_01989</name>
</gene>
<dbReference type="GO" id="GO:0071765">
    <property type="term" value="P:nuclear inner membrane organization"/>
    <property type="evidence" value="ECO:0007669"/>
    <property type="project" value="InterPro"/>
</dbReference>
<feature type="transmembrane region" description="Helical" evidence="7">
    <location>
        <begin position="529"/>
        <end position="549"/>
    </location>
</feature>
<dbReference type="VEuPathDB" id="FungiDB:PV06_01989"/>
<dbReference type="OrthoDB" id="5966927at2759"/>
<evidence type="ECO:0000256" key="6">
    <source>
        <dbReference type="SAM" id="MobiDB-lite"/>
    </source>
</evidence>
<evidence type="ECO:0000256" key="4">
    <source>
        <dbReference type="ARBA" id="ARBA00023136"/>
    </source>
</evidence>
<evidence type="ECO:0000256" key="7">
    <source>
        <dbReference type="SAM" id="Phobius"/>
    </source>
</evidence>
<keyword evidence="5" id="KW-0539">Nucleus</keyword>
<comment type="subcellular location">
    <subcellularLocation>
        <location evidence="1">Nucleus inner membrane</location>
        <topology evidence="1">Multi-pass membrane protein</topology>
    </subcellularLocation>
</comment>
<evidence type="ECO:0000313" key="9">
    <source>
        <dbReference type="EMBL" id="KIW46309.1"/>
    </source>
</evidence>
<feature type="region of interest" description="Disordered" evidence="6">
    <location>
        <begin position="493"/>
        <end position="517"/>
    </location>
</feature>
<dbReference type="STRING" id="215243.A0A0D2EEF0"/>
<keyword evidence="2 7" id="KW-0812">Transmembrane</keyword>
<evidence type="ECO:0000259" key="8">
    <source>
        <dbReference type="Pfam" id="PF09779"/>
    </source>
</evidence>
<dbReference type="GO" id="GO:0034506">
    <property type="term" value="C:chromosome, centromeric core domain"/>
    <property type="evidence" value="ECO:0007669"/>
    <property type="project" value="TreeGrafter"/>
</dbReference>
<dbReference type="AlphaFoldDB" id="A0A0D2EEF0"/>
<feature type="region of interest" description="Disordered" evidence="6">
    <location>
        <begin position="367"/>
        <end position="390"/>
    </location>
</feature>
<dbReference type="GO" id="GO:0005637">
    <property type="term" value="C:nuclear inner membrane"/>
    <property type="evidence" value="ECO:0007669"/>
    <property type="project" value="UniProtKB-SubCell"/>
</dbReference>